<organism evidence="2 3">
    <name type="scientific">Drosophila pseudoobscura pseudoobscura</name>
    <name type="common">Fruit fly</name>
    <dbReference type="NCBI Taxonomy" id="46245"/>
    <lineage>
        <taxon>Eukaryota</taxon>
        <taxon>Metazoa</taxon>
        <taxon>Ecdysozoa</taxon>
        <taxon>Arthropoda</taxon>
        <taxon>Hexapoda</taxon>
        <taxon>Insecta</taxon>
        <taxon>Pterygota</taxon>
        <taxon>Neoptera</taxon>
        <taxon>Endopterygota</taxon>
        <taxon>Diptera</taxon>
        <taxon>Brachycera</taxon>
        <taxon>Muscomorpha</taxon>
        <taxon>Ephydroidea</taxon>
        <taxon>Drosophilidae</taxon>
        <taxon>Drosophila</taxon>
        <taxon>Sophophora</taxon>
    </lineage>
</organism>
<evidence type="ECO:0000313" key="3">
    <source>
        <dbReference type="RefSeq" id="XP_015039934.2"/>
    </source>
</evidence>
<feature type="compositionally biased region" description="Gly residues" evidence="1">
    <location>
        <begin position="175"/>
        <end position="185"/>
    </location>
</feature>
<keyword evidence="2" id="KW-1185">Reference proteome</keyword>
<gene>
    <name evidence="3" type="primary">LOC26532548</name>
</gene>
<dbReference type="RefSeq" id="XP_015039934.2">
    <property type="nucleotide sequence ID" value="XM_015184448.2"/>
</dbReference>
<dbReference type="AlphaFoldDB" id="A0A6I8VF23"/>
<name>A0A6I8VF23_DROPS</name>
<reference evidence="2" key="1">
    <citation type="submission" date="2024-06" db="UniProtKB">
        <authorList>
            <consortium name="RefSeq"/>
        </authorList>
    </citation>
    <scope>NUCLEOTIDE SEQUENCE [LARGE SCALE GENOMIC DNA]</scope>
    <source>
        <strain evidence="2">MV2-25</strain>
    </source>
</reference>
<feature type="region of interest" description="Disordered" evidence="1">
    <location>
        <begin position="138"/>
        <end position="185"/>
    </location>
</feature>
<evidence type="ECO:0000256" key="1">
    <source>
        <dbReference type="SAM" id="MobiDB-lite"/>
    </source>
</evidence>
<reference evidence="3" key="2">
    <citation type="submission" date="2025-08" db="UniProtKB">
        <authorList>
            <consortium name="RefSeq"/>
        </authorList>
    </citation>
    <scope>IDENTIFICATION</scope>
    <source>
        <strain evidence="3">MV-25-SWS-2005</strain>
        <tissue evidence="3">Whole body</tissue>
    </source>
</reference>
<evidence type="ECO:0000313" key="2">
    <source>
        <dbReference type="Proteomes" id="UP000001819"/>
    </source>
</evidence>
<dbReference type="Proteomes" id="UP000001819">
    <property type="component" value="Chromosome 3"/>
</dbReference>
<dbReference type="InParanoid" id="A0A6I8VF23"/>
<accession>A0A6I8VF23</accession>
<protein>
    <submittedName>
        <fullName evidence="3">Uncharacterized protein</fullName>
    </submittedName>
</protein>
<sequence>MFQLGFYAITQKIIEKMKSFGNFGAFCLLILVAGLSAGVEARRLALRPLSVRELRAALRETGLDEDSEAGRSISSALAGITGFALGITKGVGGSLLFDVITSNATIQYVTNLLNTTSSSTTGTTGTAQEICFKSRSADGETISGRSSNNRDSSDDLVYSDPISSELSGEERQLGTGTGTGTASSGGGVTCIVLNSGVRRRRQLVVRPGGTANTRNRSRSRRQSKRRVDQRVR</sequence>
<feature type="compositionally biased region" description="Basic residues" evidence="1">
    <location>
        <begin position="215"/>
        <end position="224"/>
    </location>
</feature>
<dbReference type="KEGG" id="dpo:26532548"/>
<proteinExistence type="predicted"/>
<feature type="region of interest" description="Disordered" evidence="1">
    <location>
        <begin position="201"/>
        <end position="232"/>
    </location>
</feature>